<dbReference type="AlphaFoldDB" id="A0A6J6SR18"/>
<feature type="domain" description="ThuA-like" evidence="1">
    <location>
        <begin position="84"/>
        <end position="265"/>
    </location>
</feature>
<dbReference type="SUPFAM" id="SSF52317">
    <property type="entry name" value="Class I glutamine amidotransferase-like"/>
    <property type="match status" value="1"/>
</dbReference>
<dbReference type="Pfam" id="PF06283">
    <property type="entry name" value="ThuA"/>
    <property type="match status" value="1"/>
</dbReference>
<reference evidence="2" key="1">
    <citation type="submission" date="2020-05" db="EMBL/GenBank/DDBJ databases">
        <authorList>
            <person name="Chiriac C."/>
            <person name="Salcher M."/>
            <person name="Ghai R."/>
            <person name="Kavagutti S V."/>
        </authorList>
    </citation>
    <scope>NUCLEOTIDE SEQUENCE</scope>
</reference>
<gene>
    <name evidence="2" type="ORF">UFOPK2810_00119</name>
</gene>
<dbReference type="InterPro" id="IPR029062">
    <property type="entry name" value="Class_I_gatase-like"/>
</dbReference>
<dbReference type="EMBL" id="CAEZYZ010000011">
    <property type="protein sequence ID" value="CAB4737456.1"/>
    <property type="molecule type" value="Genomic_DNA"/>
</dbReference>
<dbReference type="Gene3D" id="3.40.50.880">
    <property type="match status" value="1"/>
</dbReference>
<sequence>MAAGKRILVMTGGHRVAIDDFLGAIAAICTDRGWVWAHATQPSAQSWLDPAYAGSWDAILMHDIPGLALARGTEPLPIAPAPGVAEALVGLLDAGQGIVVLHHAISAWPAWEGWAEAIGGRFNYCPARLRGQELPSSGYRHATFTVQVADPAHPICDGVTDFTIDDELYFAPVLNDRITPILTHDADMSGALFQDTFDEVSNGSSTGITCADRGADSGIHGGHNLMGWTTIAGISPVAALLMGDGPSTFANPMFRTLLGNALDWASSEGARNAAAARPFAVPLP</sequence>
<evidence type="ECO:0000259" key="1">
    <source>
        <dbReference type="Pfam" id="PF06283"/>
    </source>
</evidence>
<organism evidence="2">
    <name type="scientific">freshwater metagenome</name>
    <dbReference type="NCBI Taxonomy" id="449393"/>
    <lineage>
        <taxon>unclassified sequences</taxon>
        <taxon>metagenomes</taxon>
        <taxon>ecological metagenomes</taxon>
    </lineage>
</organism>
<accession>A0A6J6SR18</accession>
<dbReference type="InterPro" id="IPR029010">
    <property type="entry name" value="ThuA-like"/>
</dbReference>
<protein>
    <submittedName>
        <fullName evidence="2">Unannotated protein</fullName>
    </submittedName>
</protein>
<evidence type="ECO:0000313" key="2">
    <source>
        <dbReference type="EMBL" id="CAB4737456.1"/>
    </source>
</evidence>
<proteinExistence type="predicted"/>
<name>A0A6J6SR18_9ZZZZ</name>